<feature type="transmembrane region" description="Helical" evidence="14">
    <location>
        <begin position="777"/>
        <end position="795"/>
    </location>
</feature>
<dbReference type="Pfam" id="PF00005">
    <property type="entry name" value="ABC_tran"/>
    <property type="match status" value="2"/>
</dbReference>
<evidence type="ECO:0000256" key="12">
    <source>
        <dbReference type="SAM" id="Coils"/>
    </source>
</evidence>
<dbReference type="PROSITE" id="PS00211">
    <property type="entry name" value="ABC_TRANSPORTER_1"/>
    <property type="match status" value="2"/>
</dbReference>
<name>A0AAD7UU79_9FUNG</name>
<keyword evidence="12" id="KW-0175">Coiled coil</keyword>
<dbReference type="SUPFAM" id="SSF52540">
    <property type="entry name" value="P-loop containing nucleoside triphosphate hydrolases"/>
    <property type="match status" value="2"/>
</dbReference>
<evidence type="ECO:0000256" key="8">
    <source>
        <dbReference type="ARBA" id="ARBA00022967"/>
    </source>
</evidence>
<keyword evidence="5" id="KW-0677">Repeat</keyword>
<dbReference type="Gene3D" id="3.40.50.300">
    <property type="entry name" value="P-loop containing nucleotide triphosphate hydrolases"/>
    <property type="match status" value="2"/>
</dbReference>
<evidence type="ECO:0000259" key="16">
    <source>
        <dbReference type="PROSITE" id="PS50929"/>
    </source>
</evidence>
<feature type="compositionally biased region" description="Polar residues" evidence="13">
    <location>
        <begin position="1"/>
        <end position="11"/>
    </location>
</feature>
<feature type="compositionally biased region" description="Polar residues" evidence="13">
    <location>
        <begin position="18"/>
        <end position="30"/>
    </location>
</feature>
<feature type="region of interest" description="Disordered" evidence="13">
    <location>
        <begin position="1"/>
        <end position="57"/>
    </location>
</feature>
<protein>
    <recommendedName>
        <fullName evidence="19">Multidrug resistance protein 1</fullName>
    </recommendedName>
</protein>
<dbReference type="SUPFAM" id="SSF90123">
    <property type="entry name" value="ABC transporter transmembrane region"/>
    <property type="match status" value="2"/>
</dbReference>
<dbReference type="InterPro" id="IPR039421">
    <property type="entry name" value="Type_1_exporter"/>
</dbReference>
<dbReference type="PANTHER" id="PTHR43394">
    <property type="entry name" value="ATP-DEPENDENT PERMEASE MDL1, MITOCHONDRIAL"/>
    <property type="match status" value="1"/>
</dbReference>
<dbReference type="GO" id="GO:0005743">
    <property type="term" value="C:mitochondrial inner membrane"/>
    <property type="evidence" value="ECO:0007669"/>
    <property type="project" value="TreeGrafter"/>
</dbReference>
<evidence type="ECO:0000256" key="14">
    <source>
        <dbReference type="SAM" id="Phobius"/>
    </source>
</evidence>
<dbReference type="PROSITE" id="PS50893">
    <property type="entry name" value="ABC_TRANSPORTER_2"/>
    <property type="match status" value="2"/>
</dbReference>
<evidence type="ECO:0000256" key="10">
    <source>
        <dbReference type="ARBA" id="ARBA00023136"/>
    </source>
</evidence>
<dbReference type="PANTHER" id="PTHR43394:SF11">
    <property type="entry name" value="ATP-BINDING CASSETTE TRANSPORTER"/>
    <property type="match status" value="1"/>
</dbReference>
<organism evidence="17 18">
    <name type="scientific">Lichtheimia ornata</name>
    <dbReference type="NCBI Taxonomy" id="688661"/>
    <lineage>
        <taxon>Eukaryota</taxon>
        <taxon>Fungi</taxon>
        <taxon>Fungi incertae sedis</taxon>
        <taxon>Mucoromycota</taxon>
        <taxon>Mucoromycotina</taxon>
        <taxon>Mucoromycetes</taxon>
        <taxon>Mucorales</taxon>
        <taxon>Lichtheimiaceae</taxon>
        <taxon>Lichtheimia</taxon>
    </lineage>
</organism>
<feature type="transmembrane region" description="Helical" evidence="14">
    <location>
        <begin position="880"/>
        <end position="897"/>
    </location>
</feature>
<keyword evidence="6" id="KW-0547">Nucleotide-binding</keyword>
<dbReference type="GeneID" id="83219217"/>
<dbReference type="GO" id="GO:0090374">
    <property type="term" value="P:oligopeptide export from mitochondrion"/>
    <property type="evidence" value="ECO:0007669"/>
    <property type="project" value="TreeGrafter"/>
</dbReference>
<keyword evidence="4 14" id="KW-0812">Transmembrane</keyword>
<dbReference type="InterPro" id="IPR011527">
    <property type="entry name" value="ABC1_TM_dom"/>
</dbReference>
<feature type="transmembrane region" description="Helical" evidence="14">
    <location>
        <begin position="123"/>
        <end position="147"/>
    </location>
</feature>
<dbReference type="InterPro" id="IPR036640">
    <property type="entry name" value="ABC1_TM_sf"/>
</dbReference>
<dbReference type="CDD" id="cd03249">
    <property type="entry name" value="ABC_MTABC3_MDL1_MDL2"/>
    <property type="match status" value="2"/>
</dbReference>
<evidence type="ECO:0000259" key="15">
    <source>
        <dbReference type="PROSITE" id="PS50893"/>
    </source>
</evidence>
<keyword evidence="7" id="KW-0067">ATP-binding</keyword>
<evidence type="ECO:0000256" key="5">
    <source>
        <dbReference type="ARBA" id="ARBA00022737"/>
    </source>
</evidence>
<dbReference type="Pfam" id="PF00664">
    <property type="entry name" value="ABC_membrane"/>
    <property type="match status" value="2"/>
</dbReference>
<evidence type="ECO:0000256" key="3">
    <source>
        <dbReference type="ARBA" id="ARBA00022448"/>
    </source>
</evidence>
<feature type="transmembrane region" description="Helical" evidence="14">
    <location>
        <begin position="225"/>
        <end position="245"/>
    </location>
</feature>
<evidence type="ECO:0000256" key="4">
    <source>
        <dbReference type="ARBA" id="ARBA00022692"/>
    </source>
</evidence>
<dbReference type="GO" id="GO:0016887">
    <property type="term" value="F:ATP hydrolysis activity"/>
    <property type="evidence" value="ECO:0007669"/>
    <property type="project" value="InterPro"/>
</dbReference>
<feature type="transmembrane region" description="Helical" evidence="14">
    <location>
        <begin position="302"/>
        <end position="326"/>
    </location>
</feature>
<gene>
    <name evidence="17" type="ORF">O0I10_011819</name>
</gene>
<feature type="transmembrane region" description="Helical" evidence="14">
    <location>
        <begin position="958"/>
        <end position="982"/>
    </location>
</feature>
<dbReference type="CDD" id="cd18578">
    <property type="entry name" value="ABC_6TM_Pgp_ABCB1_D2_like"/>
    <property type="match status" value="1"/>
</dbReference>
<sequence>MPSSNTSQSSETVHHHQTTTTNIEKGSSIHSSTLDNNNNDTTSVHQLSNNGKKKKVKQPTIPMHKLFRFATPLDRFMIAIACICSIIVGFLQPCSIAFFGAFVKQVMDSLDEGKSVSDATQPIVLVFVYLGTIILVLAYIANSLWVITGENQTRRIRTEFVHAVMRQDMGWYDQATEGSLTTRLATDAQLIQEGISEKFGSMIRALSAFVLGFVIAFVMGWNLAVIVLALLPLLAGSGGAMGYFVSKSTQNAQDAYAEAGHCAEQTFNGIRTVYSFSLQERFSRIYQEKLVKAREAGVRRGYILGAGVGGFLFVLFGMYAICFWYGGQLVIRDELEGWRVLVSYFCMLLGAMSLLQLPVQLSAISTACGAAHKIFSTIDRIPDIDPDSQDGLQPEKVVGEIQFRHVKFAYPTRPDIPVLKDFDLTIKPGMSVAFVGPSGSGKSTSIQLLQRFYDPLAGEILLDGNNIKDLNLSWLRKQIGVVSQEPVLFNMTIRQNLLLGVHHEVSDKDIVSACQKANCHSFITNLPDGYNTVVGEHGGMLSGGQKQRVAIARAILKNPSILLLDEATSALDTQSERLVQHALDAAAADRTTFVIAHRLSTIRNCDLICVMHQGDLVEKGTHQELLERNGVYAELVRKQEIATKQVGSTEQEDEEELLRKENAELLKQINKQNQVDQEKRQSLDLVRIGTATSIDAYELKLQREKQEMKARKKMNAPIGKILRQMRSEWPMMFVGCLGAVLSGAVFPAFAYTIARAIGSLVAKPEDVAPGPLEGANLWAFLFMIYAIVALIGFSAKMGCFEVAGERYTERLRAMVFRAFLKQEIGYYDEDDHSVGALTTRLALDSKNVNELVTKVAGDVVEIIATAITGLVIAFVYDWRITLITLAFSPFIMGASFYESKIQRGFEDETAKAHEYSGEVAGEAIKEIRTVAALGKQGYFESKYRRATNRPHRLAKRKAYLSSIGYALNQGVILYVGAAAFYAGMKFIEQRLIDFDDLFVSLLSVMITVHGIGRASVFASTYGKAKNSAIATFEILERQSKIDPDLEGIETDTSKIAGDLSFENITFRYPARPDIPIFDGDFNLEGKAGQTIALVGPSGCGKSTAIGMLQRWYDPVDGVVRLDEHNTKNFSLHNLRSHMSLVGQEPVLFDMTIGENIRFGVDEGKQVTQQEVEDAARAANIHKFIIDLPDGYDTRVGDKGSQLSGGQKQRIAIARALIRKPKVLLLDEATSALDSESEKLVQQAIDNIISEGGRTTLTIAHRLSTIQGSDLICVVKNGRIVEKGTHWELLKLDAEYAALVRQQSLNADH</sequence>
<comment type="subcellular location">
    <subcellularLocation>
        <location evidence="1">Membrane</location>
        <topology evidence="1">Multi-pass membrane protein</topology>
    </subcellularLocation>
</comment>
<dbReference type="InterPro" id="IPR003439">
    <property type="entry name" value="ABC_transporter-like_ATP-bd"/>
</dbReference>
<evidence type="ECO:0000256" key="6">
    <source>
        <dbReference type="ARBA" id="ARBA00022741"/>
    </source>
</evidence>
<feature type="coiled-coil region" evidence="12">
    <location>
        <begin position="648"/>
        <end position="714"/>
    </location>
</feature>
<keyword evidence="11" id="KW-0325">Glycoprotein</keyword>
<dbReference type="InterPro" id="IPR027417">
    <property type="entry name" value="P-loop_NTPase"/>
</dbReference>
<keyword evidence="9 14" id="KW-1133">Transmembrane helix</keyword>
<evidence type="ECO:0000256" key="9">
    <source>
        <dbReference type="ARBA" id="ARBA00022989"/>
    </source>
</evidence>
<dbReference type="PROSITE" id="PS50929">
    <property type="entry name" value="ABC_TM1F"/>
    <property type="match status" value="2"/>
</dbReference>
<evidence type="ECO:0000256" key="1">
    <source>
        <dbReference type="ARBA" id="ARBA00004141"/>
    </source>
</evidence>
<evidence type="ECO:0008006" key="19">
    <source>
        <dbReference type="Google" id="ProtNLM"/>
    </source>
</evidence>
<dbReference type="InterPro" id="IPR003593">
    <property type="entry name" value="AAA+_ATPase"/>
</dbReference>
<reference evidence="17 18" key="1">
    <citation type="submission" date="2023-03" db="EMBL/GenBank/DDBJ databases">
        <title>Genome sequence of Lichtheimia ornata CBS 291.66.</title>
        <authorList>
            <person name="Mohabir J.T."/>
            <person name="Shea T.P."/>
            <person name="Kurbessoian T."/>
            <person name="Berby B."/>
            <person name="Fontaine J."/>
            <person name="Livny J."/>
            <person name="Gnirke A."/>
            <person name="Stajich J.E."/>
            <person name="Cuomo C.A."/>
        </authorList>
    </citation>
    <scope>NUCLEOTIDE SEQUENCE [LARGE SCALE GENOMIC DNA]</scope>
    <source>
        <strain evidence="17">CBS 291.66</strain>
    </source>
</reference>
<evidence type="ECO:0000313" key="18">
    <source>
        <dbReference type="Proteomes" id="UP001234581"/>
    </source>
</evidence>
<feature type="transmembrane region" description="Helical" evidence="14">
    <location>
        <begin position="855"/>
        <end position="874"/>
    </location>
</feature>
<evidence type="ECO:0000256" key="7">
    <source>
        <dbReference type="ARBA" id="ARBA00022840"/>
    </source>
</evidence>
<dbReference type="GO" id="GO:0015421">
    <property type="term" value="F:ABC-type oligopeptide transporter activity"/>
    <property type="evidence" value="ECO:0007669"/>
    <property type="project" value="TreeGrafter"/>
</dbReference>
<dbReference type="Proteomes" id="UP001234581">
    <property type="component" value="Unassembled WGS sequence"/>
</dbReference>
<comment type="similarity">
    <text evidence="2">Belongs to the ABC transporter superfamily. ABCB family. Multidrug resistance exporter (TC 3.A.1.201) subfamily.</text>
</comment>
<dbReference type="RefSeq" id="XP_058337474.1">
    <property type="nucleotide sequence ID" value="XM_058491781.1"/>
</dbReference>
<dbReference type="EMBL" id="JARTCD010000101">
    <property type="protein sequence ID" value="KAJ8652560.1"/>
    <property type="molecule type" value="Genomic_DNA"/>
</dbReference>
<dbReference type="InterPro" id="IPR017871">
    <property type="entry name" value="ABC_transporter-like_CS"/>
</dbReference>
<proteinExistence type="inferred from homology"/>
<feature type="transmembrane region" description="Helical" evidence="14">
    <location>
        <begin position="338"/>
        <end position="355"/>
    </location>
</feature>
<dbReference type="GO" id="GO:0005524">
    <property type="term" value="F:ATP binding"/>
    <property type="evidence" value="ECO:0007669"/>
    <property type="project" value="UniProtKB-KW"/>
</dbReference>
<feature type="transmembrane region" description="Helical" evidence="14">
    <location>
        <begin position="202"/>
        <end position="219"/>
    </location>
</feature>
<feature type="domain" description="ABC transmembrane type-1" evidence="16">
    <location>
        <begin position="79"/>
        <end position="366"/>
    </location>
</feature>
<evidence type="ECO:0000313" key="17">
    <source>
        <dbReference type="EMBL" id="KAJ8652560.1"/>
    </source>
</evidence>
<evidence type="ECO:0000256" key="11">
    <source>
        <dbReference type="ARBA" id="ARBA00023180"/>
    </source>
</evidence>
<feature type="domain" description="ABC transporter" evidence="15">
    <location>
        <begin position="1059"/>
        <end position="1301"/>
    </location>
</feature>
<feature type="compositionally biased region" description="Low complexity" evidence="13">
    <location>
        <begin position="31"/>
        <end position="43"/>
    </location>
</feature>
<dbReference type="Gene3D" id="1.20.1560.10">
    <property type="entry name" value="ABC transporter type 1, transmembrane domain"/>
    <property type="match status" value="1"/>
</dbReference>
<comment type="caution">
    <text evidence="17">The sequence shown here is derived from an EMBL/GenBank/DDBJ whole genome shotgun (WGS) entry which is preliminary data.</text>
</comment>
<dbReference type="FunFam" id="3.40.50.300:FF:000479">
    <property type="entry name" value="Multidrug resistance protein 1A"/>
    <property type="match status" value="1"/>
</dbReference>
<dbReference type="FunFam" id="3.40.50.300:FF:000205">
    <property type="entry name" value="ABC transporter B family member 4"/>
    <property type="match status" value="1"/>
</dbReference>
<feature type="domain" description="ABC transporter" evidence="15">
    <location>
        <begin position="401"/>
        <end position="638"/>
    </location>
</feature>
<dbReference type="CDD" id="cd18577">
    <property type="entry name" value="ABC_6TM_Pgp_ABCB1_D1_like"/>
    <property type="match status" value="1"/>
</dbReference>
<keyword evidence="8" id="KW-1278">Translocase</keyword>
<keyword evidence="10 14" id="KW-0472">Membrane</keyword>
<keyword evidence="18" id="KW-1185">Reference proteome</keyword>
<feature type="transmembrane region" description="Helical" evidence="14">
    <location>
        <begin position="76"/>
        <end position="103"/>
    </location>
</feature>
<feature type="transmembrane region" description="Helical" evidence="14">
    <location>
        <begin position="732"/>
        <end position="757"/>
    </location>
</feature>
<feature type="domain" description="ABC transmembrane type-1" evidence="16">
    <location>
        <begin position="733"/>
        <end position="1023"/>
    </location>
</feature>
<evidence type="ECO:0000256" key="13">
    <source>
        <dbReference type="SAM" id="MobiDB-lite"/>
    </source>
</evidence>
<accession>A0AAD7UU79</accession>
<keyword evidence="3" id="KW-0813">Transport</keyword>
<dbReference type="SMART" id="SM00382">
    <property type="entry name" value="AAA"/>
    <property type="match status" value="2"/>
</dbReference>
<evidence type="ECO:0000256" key="2">
    <source>
        <dbReference type="ARBA" id="ARBA00007577"/>
    </source>
</evidence>